<keyword evidence="2" id="KW-1185">Reference proteome</keyword>
<evidence type="ECO:0000313" key="1">
    <source>
        <dbReference type="EMBL" id="QDH83453.1"/>
    </source>
</evidence>
<dbReference type="RefSeq" id="YP_009903634.1">
    <property type="nucleotide sequence ID" value="NC_049849.1"/>
</dbReference>
<accession>A0A514CSK9</accession>
<dbReference type="GeneID" id="56135910"/>
<name>A0A514CSK9_9CAUD</name>
<dbReference type="KEGG" id="vg:56135910"/>
<evidence type="ECO:0000313" key="2">
    <source>
        <dbReference type="Proteomes" id="UP000320799"/>
    </source>
</evidence>
<protein>
    <submittedName>
        <fullName evidence="1">Uncharacterized protein</fullName>
    </submittedName>
</protein>
<dbReference type="Proteomes" id="UP000320799">
    <property type="component" value="Segment"/>
</dbReference>
<organism evidence="1 2">
    <name type="scientific">Achromobacter phage Motura</name>
    <dbReference type="NCBI Taxonomy" id="2591403"/>
    <lineage>
        <taxon>Viruses</taxon>
        <taxon>Duplodnaviria</taxon>
        <taxon>Heunggongvirae</taxon>
        <taxon>Uroviricota</taxon>
        <taxon>Caudoviricetes</taxon>
        <taxon>Moturavirus</taxon>
        <taxon>Moturavirus motura</taxon>
    </lineage>
</organism>
<sequence length="153" mass="17140">MFTIKNADTEIAYGVVRMSKIQFEAVKEFMHSQSNIVKFPGLVTLVAQGSGYYRLLPNFGDPKSTERVKGAMKLIGRAIKDFQADVAADIRRVQHMKTTGAQTVAYVGDKNWNTGNYQTVHRPAAHQPKKPRPIVQTDINKLASRFRVKGVYA</sequence>
<dbReference type="EMBL" id="MN094788">
    <property type="protein sequence ID" value="QDH83453.1"/>
    <property type="molecule type" value="Genomic_DNA"/>
</dbReference>
<proteinExistence type="predicted"/>
<reference evidence="1 2" key="1">
    <citation type="submission" date="2019-06" db="EMBL/GenBank/DDBJ databases">
        <authorList>
            <person name="Kincaid V.D."/>
            <person name="Fuller A."/>
            <person name="Hodges K."/>
            <person name="Bansal M."/>
            <person name="Essig J."/>
            <person name="Johnson A."/>
        </authorList>
    </citation>
    <scope>NUCLEOTIDE SEQUENCE [LARGE SCALE GENOMIC DNA]</scope>
</reference>